<keyword evidence="4 7" id="KW-0560">Oxidoreductase</keyword>
<dbReference type="PANTHER" id="PTHR13789:SF318">
    <property type="entry name" value="GERANYLGERANYL DIPHOSPHATE REDUCTASE"/>
    <property type="match status" value="1"/>
</dbReference>
<dbReference type="NCBIfam" id="NF006021">
    <property type="entry name" value="PRK08163.1"/>
    <property type="match status" value="1"/>
</dbReference>
<dbReference type="AlphaFoldDB" id="A0A5Q0H1G3"/>
<dbReference type="PRINTS" id="PR00420">
    <property type="entry name" value="RNGMNOXGNASE"/>
</dbReference>
<dbReference type="Proteomes" id="UP000325787">
    <property type="component" value="Chromosome"/>
</dbReference>
<dbReference type="InterPro" id="IPR050493">
    <property type="entry name" value="FAD-dep_Monooxygenase_BioMet"/>
</dbReference>
<dbReference type="EC" id="1.14.13.24" evidence="7"/>
<accession>A0A5Q0H1G3</accession>
<feature type="domain" description="FAD-binding" evidence="6">
    <location>
        <begin position="5"/>
        <end position="316"/>
    </location>
</feature>
<dbReference type="SUPFAM" id="SSF54373">
    <property type="entry name" value="FAD-linked reductases, C-terminal domain"/>
    <property type="match status" value="1"/>
</dbReference>
<dbReference type="Pfam" id="PF01494">
    <property type="entry name" value="FAD_binding_3"/>
    <property type="match status" value="1"/>
</dbReference>
<keyword evidence="8" id="KW-1185">Reference proteome</keyword>
<evidence type="ECO:0000313" key="8">
    <source>
        <dbReference type="Proteomes" id="UP000325787"/>
    </source>
</evidence>
<evidence type="ECO:0000256" key="5">
    <source>
        <dbReference type="ARBA" id="ARBA00023033"/>
    </source>
</evidence>
<dbReference type="RefSeq" id="WP_033429677.1">
    <property type="nucleotide sequence ID" value="NZ_CP034550.1"/>
</dbReference>
<organism evidence="7 8">
    <name type="scientific">Saccharothrix syringae</name>
    <name type="common">Nocardiopsis syringae</name>
    <dbReference type="NCBI Taxonomy" id="103733"/>
    <lineage>
        <taxon>Bacteria</taxon>
        <taxon>Bacillati</taxon>
        <taxon>Actinomycetota</taxon>
        <taxon>Actinomycetes</taxon>
        <taxon>Pseudonocardiales</taxon>
        <taxon>Pseudonocardiaceae</taxon>
        <taxon>Saccharothrix</taxon>
    </lineage>
</organism>
<keyword evidence="3" id="KW-0274">FAD</keyword>
<gene>
    <name evidence="7" type="ORF">EKG83_21250</name>
</gene>
<dbReference type="SUPFAM" id="SSF51905">
    <property type="entry name" value="FAD/NAD(P)-binding domain"/>
    <property type="match status" value="1"/>
</dbReference>
<proteinExistence type="predicted"/>
<reference evidence="8" key="1">
    <citation type="journal article" date="2021" name="Curr. Microbiol.">
        <title>Complete genome of nocamycin-producing strain Saccharothrix syringae NRRL B-16468 reveals the biosynthetic potential for secondary metabolites.</title>
        <authorList>
            <person name="Mo X."/>
            <person name="Yang S."/>
        </authorList>
    </citation>
    <scope>NUCLEOTIDE SEQUENCE [LARGE SCALE GENOMIC DNA]</scope>
    <source>
        <strain evidence="8">ATCC 51364 / DSM 43886 / JCM 6844 / KCTC 9398 / NBRC 14523 / NRRL B-16468 / INA 2240</strain>
    </source>
</reference>
<evidence type="ECO:0000313" key="7">
    <source>
        <dbReference type="EMBL" id="QFZ19620.1"/>
    </source>
</evidence>
<sequence length="396" mass="42167">MARFVVVGGGIGGLAAALSVARAGHEVEVLERAREFAELGAGIQLAPNAFHALDVLGVGAEVRAAAVHVEELRLVDGRSGGVLARMPVGEGYRGRFGNPYAVVHRPDLHTPLLRACRSEPAIRLRAGCAVVRYEDSGRGVTCELASGERVTGDALVGADGIRSTVRGQLLGDGEPRVTGHTIFRSVVPMDSVPPGLRWNAVCLWALPGAHLVHYPIAGGRKLNLAITRDDGARTAVSGLPADRADVLAAFTDLPATARELLELGRDWHRWVLCDRDPVPRWHEGRVVLIGDAAHPMLQYAAQGACMALEDAVVLGALVRCGPDAVPDRFGRFTALRRDRTARAQEVARWLGEAVYHAAGDRARSRDALLAGLSAEDLYEAVSWLHAAKVDAPAAAR</sequence>
<dbReference type="PANTHER" id="PTHR13789">
    <property type="entry name" value="MONOOXYGENASE"/>
    <property type="match status" value="1"/>
</dbReference>
<keyword evidence="2" id="KW-0285">Flavoprotein</keyword>
<evidence type="ECO:0000256" key="1">
    <source>
        <dbReference type="ARBA" id="ARBA00001974"/>
    </source>
</evidence>
<evidence type="ECO:0000256" key="3">
    <source>
        <dbReference type="ARBA" id="ARBA00022827"/>
    </source>
</evidence>
<evidence type="ECO:0000259" key="6">
    <source>
        <dbReference type="Pfam" id="PF01494"/>
    </source>
</evidence>
<evidence type="ECO:0000256" key="4">
    <source>
        <dbReference type="ARBA" id="ARBA00023002"/>
    </source>
</evidence>
<dbReference type="KEGG" id="ssyi:EKG83_21250"/>
<evidence type="ECO:0000256" key="2">
    <source>
        <dbReference type="ARBA" id="ARBA00022630"/>
    </source>
</evidence>
<dbReference type="GO" id="GO:0018669">
    <property type="term" value="F:3-hydroxybenzoate 6-monooxygenase activity"/>
    <property type="evidence" value="ECO:0007669"/>
    <property type="project" value="UniProtKB-EC"/>
</dbReference>
<dbReference type="GO" id="GO:0071949">
    <property type="term" value="F:FAD binding"/>
    <property type="evidence" value="ECO:0007669"/>
    <property type="project" value="InterPro"/>
</dbReference>
<dbReference type="InterPro" id="IPR002938">
    <property type="entry name" value="FAD-bd"/>
</dbReference>
<dbReference type="InterPro" id="IPR036188">
    <property type="entry name" value="FAD/NAD-bd_sf"/>
</dbReference>
<dbReference type="Gene3D" id="3.50.50.60">
    <property type="entry name" value="FAD/NAD(P)-binding domain"/>
    <property type="match status" value="1"/>
</dbReference>
<name>A0A5Q0H1G3_SACSY</name>
<comment type="cofactor">
    <cofactor evidence="1">
        <name>FAD</name>
        <dbReference type="ChEBI" id="CHEBI:57692"/>
    </cofactor>
</comment>
<dbReference type="OrthoDB" id="9782160at2"/>
<protein>
    <submittedName>
        <fullName evidence="7">3-hydroxybenzoate 6-monooxygenase</fullName>
        <ecNumber evidence="7">1.14.13.24</ecNumber>
    </submittedName>
</protein>
<dbReference type="EMBL" id="CP034550">
    <property type="protein sequence ID" value="QFZ19620.1"/>
    <property type="molecule type" value="Genomic_DNA"/>
</dbReference>
<keyword evidence="5 7" id="KW-0503">Monooxygenase</keyword>